<proteinExistence type="predicted"/>
<dbReference type="Gene3D" id="2.60.120.380">
    <property type="match status" value="1"/>
</dbReference>
<dbReference type="OrthoDB" id="345027at2"/>
<keyword evidence="2" id="KW-1185">Reference proteome</keyword>
<dbReference type="Proteomes" id="UP000297609">
    <property type="component" value="Unassembled WGS sequence"/>
</dbReference>
<dbReference type="AlphaFoldDB" id="A0A4R9JVJ1"/>
<dbReference type="PROSITE" id="PS51257">
    <property type="entry name" value="PROKAR_LIPOPROTEIN"/>
    <property type="match status" value="1"/>
</dbReference>
<reference evidence="1" key="1">
    <citation type="journal article" date="2019" name="PLoS Negl. Trop. Dis.">
        <title>Revisiting the worldwide diversity of Leptospira species in the environment.</title>
        <authorList>
            <person name="Vincent A.T."/>
            <person name="Schiettekatte O."/>
            <person name="Bourhy P."/>
            <person name="Veyrier F.J."/>
            <person name="Picardeau M."/>
        </authorList>
    </citation>
    <scope>NUCLEOTIDE SEQUENCE [LARGE SCALE GENOMIC DNA]</scope>
    <source>
        <strain evidence="1">201702454</strain>
    </source>
</reference>
<protein>
    <recommendedName>
        <fullName evidence="3">Lipoprotein</fullName>
    </recommendedName>
</protein>
<organism evidence="1 2">
    <name type="scientific">Leptospira kemamanensis</name>
    <dbReference type="NCBI Taxonomy" id="2484942"/>
    <lineage>
        <taxon>Bacteria</taxon>
        <taxon>Pseudomonadati</taxon>
        <taxon>Spirochaetota</taxon>
        <taxon>Spirochaetia</taxon>
        <taxon>Leptospirales</taxon>
        <taxon>Leptospiraceae</taxon>
        <taxon>Leptospira</taxon>
    </lineage>
</organism>
<sequence>MKKSILAVLVFSLIGCVKKKEFSDTDLLLVALYLSQPKDYIFELGYPGSYNTIQNSDLAGKTSGITVTVGGQTATGVSEVSSDSIQFVMPTIPNINENAAVDFVVQKNGESVFTTSVRYRPLVDWTINEPTATQRFIDGRDNKNFFKITATTASHVFNTFGHGASDLDISYFSSLNGTPIAFAEKRMNGSEFNKVALTAGTVYIQVKHISGFSTGYNLQIANAGVVATNSATLYNPPSLCYDTMGSGPATSNTCPILMATVLGQGHTRTGRCTYPSDSGLTTRNYYSNGFGTMYAQSTCLNPGGGSQNEAESIFLAN</sequence>
<evidence type="ECO:0000313" key="2">
    <source>
        <dbReference type="Proteomes" id="UP000297609"/>
    </source>
</evidence>
<dbReference type="RefSeq" id="WP_135617989.1">
    <property type="nucleotide sequence ID" value="NZ_RQGG01000012.1"/>
</dbReference>
<evidence type="ECO:0000313" key="1">
    <source>
        <dbReference type="EMBL" id="TGL55326.1"/>
    </source>
</evidence>
<name>A0A4R9JVJ1_9LEPT</name>
<dbReference type="EMBL" id="RQGG01000012">
    <property type="protein sequence ID" value="TGL55326.1"/>
    <property type="molecule type" value="Genomic_DNA"/>
</dbReference>
<comment type="caution">
    <text evidence="1">The sequence shown here is derived from an EMBL/GenBank/DDBJ whole genome shotgun (WGS) entry which is preliminary data.</text>
</comment>
<evidence type="ECO:0008006" key="3">
    <source>
        <dbReference type="Google" id="ProtNLM"/>
    </source>
</evidence>
<gene>
    <name evidence="1" type="ORF">EHQ59_04635</name>
</gene>
<accession>A0A4R9JVJ1</accession>